<dbReference type="InterPro" id="IPR013320">
    <property type="entry name" value="ConA-like_dom_sf"/>
</dbReference>
<feature type="signal peptide" evidence="4">
    <location>
        <begin position="1"/>
        <end position="31"/>
    </location>
</feature>
<dbReference type="RefSeq" id="WP_272167927.1">
    <property type="nucleotide sequence ID" value="NZ_JAQOSL010000001.1"/>
</dbReference>
<feature type="compositionally biased region" description="Low complexity" evidence="3">
    <location>
        <begin position="801"/>
        <end position="810"/>
    </location>
</feature>
<accession>A0ABW1B0T6</accession>
<evidence type="ECO:0000256" key="2">
    <source>
        <dbReference type="ARBA" id="ARBA00023157"/>
    </source>
</evidence>
<feature type="region of interest" description="Disordered" evidence="3">
    <location>
        <begin position="264"/>
        <end position="316"/>
    </location>
</feature>
<feature type="compositionally biased region" description="Low complexity" evidence="3">
    <location>
        <begin position="306"/>
        <end position="316"/>
    </location>
</feature>
<proteinExistence type="predicted"/>
<reference evidence="7" key="1">
    <citation type="journal article" date="2019" name="Int. J. Syst. Evol. Microbiol.">
        <title>The Global Catalogue of Microorganisms (GCM) 10K type strain sequencing project: providing services to taxonomists for standard genome sequencing and annotation.</title>
        <authorList>
            <consortium name="The Broad Institute Genomics Platform"/>
            <consortium name="The Broad Institute Genome Sequencing Center for Infectious Disease"/>
            <person name="Wu L."/>
            <person name="Ma J."/>
        </authorList>
    </citation>
    <scope>NUCLEOTIDE SEQUENCE [LARGE SCALE GENOMIC DNA]</scope>
    <source>
        <strain evidence="7">JCM 9918</strain>
    </source>
</reference>
<feature type="domain" description="LamG-like jellyroll fold" evidence="5">
    <location>
        <begin position="1074"/>
        <end position="1217"/>
    </location>
</feature>
<evidence type="ECO:0000256" key="4">
    <source>
        <dbReference type="SAM" id="SignalP"/>
    </source>
</evidence>
<dbReference type="PANTHER" id="PTHR46943">
    <property type="entry name" value="PENTRAXIN-RELATED PROTEIN PTX3"/>
    <property type="match status" value="1"/>
</dbReference>
<feature type="region of interest" description="Disordered" evidence="3">
    <location>
        <begin position="48"/>
        <end position="73"/>
    </location>
</feature>
<dbReference type="SMART" id="SM00560">
    <property type="entry name" value="LamGL"/>
    <property type="match status" value="3"/>
</dbReference>
<comment type="caution">
    <text evidence="6">The sequence shown here is derived from an EMBL/GenBank/DDBJ whole genome shotgun (WGS) entry which is preliminary data.</text>
</comment>
<gene>
    <name evidence="6" type="ORF">ACFQGO_03285</name>
</gene>
<dbReference type="Gene3D" id="2.60.120.200">
    <property type="match status" value="3"/>
</dbReference>
<feature type="compositionally biased region" description="Polar residues" evidence="3">
    <location>
        <begin position="288"/>
        <end position="302"/>
    </location>
</feature>
<sequence>MNTYGGRRRLRAAGVVLATAMALVASTAGHATAVAGGRADASAVDATKSGKAGKGAEAADTGGAADGTGDAATGEDTRALAKAARTGKPVEIVSLRGESSDVFATPEGDLEAREHLRPVRTRVDGEWRDIDTTLTRGADGTVAPKATTVGLTFSGGGTDPLVRMTKNGRELALTWPKKLPVPELGGNTVTYPDVLPDVDLRMTAQQDGFTQLLVVKSAEAAASSELDELRLTLDADGMRVEETSTGGLAAIDEGAGSAVFEAPRPVMWDSSDKAPDDKAPDAGERSATRSAEQGASTMSSFSGPRAGATTTTVTNGPATAATAVTATAEDGGDTPEAVAAESANVAAVGVDVPTAQDALVLTPDRDVLRGKDTVYPVFIDPQFYSPKATAWTMASKYWASSPQWKFNGESDAGLGYCNWAYCAPHDTKRLFYRIPTSKFAGRSVLEAEFVVRNTWSASCSDRSVELWRTKDISSSTTWNSQNASGFWIDHLKTESFAYGFTGCAAKDAEFNVKSAIQQAADKKWSTMTFGMKAASESDGYGWKRFSDDAFLRVRYNRPPPQVKMSQLVMEYGGTCKKPENAPRVRTLGTIRANDVTDPDGDDVKVEFRASWDTGDGKGSVTRWRSGLTKAKKSGSDFVISLPSAVPPNKTVNWYVQSYDGAQYSPWSYTGDATSCYFVYDTGVPKAPSISSALYPASDPEDPEDPWYDGVGQYGNFVITGAVSDVTKYWYGVNGDPVAANTVTTSGGAARTVPVLPLKPGLNTFTARSFDAAGNASEIRTYQFRVKAGQLERANWSMDEAAGATQAAGSAPEQPATLYGGPTRNVDGKIGKAVQFDGVDDYAATDIATINTDVSFTVSAWVKLSSLPSHGAVVASQRGNEAPGFELYYSKGYDRWVFNQYSSDSTSATPVRVMQPAAGGAKVGEWTHLVGVYALGEQQLKLFVNGTLAGTTAYTKAWNARRGMMIGGSVLNGAVTSFFPGVIDEVRTYEKPLSAAEVSDLYTSNSIGAGRPARAAFSMDDAADATALSGRADVNPAVLKGGATTGGAGVDGNALTLDGTDDYAVTSGPHINTSYSYAISAWVKLPKTKPNHAATVATQIGAKVTGPELYYSPAHDRWVFNQHSADTADSTVVRAMQPTGTTAYGGEWTHLVGVQDTVADKLSLYVNGTLAGTTAMTSTWYAGGAVHIGASAFDRTPTSFFPGQIDDVRLYDRPVSAGEAQQLFKQRAVVKGRWKFETAAGTPPTSPDASASANAMTLYNGAQTGSGWVDGAVTLDGTDDYAAAPVVPVDTGASFTVSAYVQAAATPTGPVTVVSAPGARKSAFAVRYEPSADPATDPGRWRIATADSDSDTAAVSDVGNGMFYSPTDWNHLALVYDGFSKEIRLYVNGELQETACADADDDGVQDDAGCADVVSWADDVLTYKAAKTLQLGRDTTGTTSGQYFPGSLSDVWVFQGALTDTQIDHLAVGMPGVETAVPSGD</sequence>
<dbReference type="Pfam" id="PF13385">
    <property type="entry name" value="Laminin_G_3"/>
    <property type="match status" value="3"/>
</dbReference>
<dbReference type="InterPro" id="IPR042837">
    <property type="entry name" value="PTX3"/>
</dbReference>
<name>A0ABW1B0T6_9ACTN</name>
<keyword evidence="1 4" id="KW-0732">Signal</keyword>
<feature type="compositionally biased region" description="Basic and acidic residues" evidence="3">
    <location>
        <begin position="270"/>
        <end position="287"/>
    </location>
</feature>
<dbReference type="PANTHER" id="PTHR46943:SF1">
    <property type="entry name" value="PENTRAXIN-RELATED PROTEIN PTX3"/>
    <property type="match status" value="1"/>
</dbReference>
<feature type="domain" description="LamG-like jellyroll fold" evidence="5">
    <location>
        <begin position="853"/>
        <end position="995"/>
    </location>
</feature>
<dbReference type="SUPFAM" id="SSF49899">
    <property type="entry name" value="Concanavalin A-like lectins/glucanases"/>
    <property type="match status" value="3"/>
</dbReference>
<evidence type="ECO:0000259" key="5">
    <source>
        <dbReference type="SMART" id="SM00560"/>
    </source>
</evidence>
<organism evidence="6 7">
    <name type="scientific">Streptomyces heilongjiangensis</name>
    <dbReference type="NCBI Taxonomy" id="945052"/>
    <lineage>
        <taxon>Bacteria</taxon>
        <taxon>Bacillati</taxon>
        <taxon>Actinomycetota</taxon>
        <taxon>Actinomycetes</taxon>
        <taxon>Kitasatosporales</taxon>
        <taxon>Streptomycetaceae</taxon>
        <taxon>Streptomyces</taxon>
    </lineage>
</organism>
<evidence type="ECO:0000313" key="7">
    <source>
        <dbReference type="Proteomes" id="UP001596112"/>
    </source>
</evidence>
<keyword evidence="7" id="KW-1185">Reference proteome</keyword>
<dbReference type="EMBL" id="JBHSNZ010000002">
    <property type="protein sequence ID" value="MFC5806536.1"/>
    <property type="molecule type" value="Genomic_DNA"/>
</dbReference>
<feature type="chain" id="PRO_5046871893" evidence="4">
    <location>
        <begin position="32"/>
        <end position="1480"/>
    </location>
</feature>
<keyword evidence="2" id="KW-1015">Disulfide bond</keyword>
<evidence type="ECO:0000256" key="3">
    <source>
        <dbReference type="SAM" id="MobiDB-lite"/>
    </source>
</evidence>
<evidence type="ECO:0000256" key="1">
    <source>
        <dbReference type="ARBA" id="ARBA00022729"/>
    </source>
</evidence>
<dbReference type="Proteomes" id="UP001596112">
    <property type="component" value="Unassembled WGS sequence"/>
</dbReference>
<protein>
    <submittedName>
        <fullName evidence="6">LamG-like jellyroll fold domain-containing protein</fullName>
    </submittedName>
</protein>
<feature type="region of interest" description="Disordered" evidence="3">
    <location>
        <begin position="801"/>
        <end position="821"/>
    </location>
</feature>
<feature type="domain" description="LamG-like jellyroll fold" evidence="5">
    <location>
        <begin position="1292"/>
        <end position="1460"/>
    </location>
</feature>
<evidence type="ECO:0000313" key="6">
    <source>
        <dbReference type="EMBL" id="MFC5806536.1"/>
    </source>
</evidence>
<dbReference type="InterPro" id="IPR006558">
    <property type="entry name" value="LamG-like"/>
</dbReference>